<keyword evidence="5 6" id="KW-0472">Membrane</keyword>
<reference evidence="7 8" key="1">
    <citation type="journal article" date="2019" name="Mol. Ecol. Resour.">
        <title>Chromosome-level genome assembly of Triplophysa tibetana, a fish adapted to the harsh high-altitude environment of the Tibetan Plateau.</title>
        <authorList>
            <person name="Yang X."/>
            <person name="Liu H."/>
            <person name="Ma Z."/>
            <person name="Zou Y."/>
            <person name="Zou M."/>
            <person name="Mao Y."/>
            <person name="Li X."/>
            <person name="Wang H."/>
            <person name="Chen T."/>
            <person name="Wang W."/>
            <person name="Yang R."/>
        </authorList>
    </citation>
    <scope>NUCLEOTIDE SEQUENCE [LARGE SCALE GENOMIC DNA]</scope>
    <source>
        <strain evidence="7">TTIB1903HZAU</strain>
        <tissue evidence="7">Muscle</tissue>
    </source>
</reference>
<dbReference type="AlphaFoldDB" id="A0A5A9PRV6"/>
<evidence type="ECO:0000256" key="6">
    <source>
        <dbReference type="SAM" id="Phobius"/>
    </source>
</evidence>
<dbReference type="Pfam" id="PF04103">
    <property type="entry name" value="CD20"/>
    <property type="match status" value="1"/>
</dbReference>
<evidence type="ECO:0000256" key="4">
    <source>
        <dbReference type="ARBA" id="ARBA00022989"/>
    </source>
</evidence>
<evidence type="ECO:0000256" key="3">
    <source>
        <dbReference type="ARBA" id="ARBA00022692"/>
    </source>
</evidence>
<evidence type="ECO:0000256" key="5">
    <source>
        <dbReference type="ARBA" id="ARBA00023136"/>
    </source>
</evidence>
<dbReference type="Proteomes" id="UP000324632">
    <property type="component" value="Chromosome 3"/>
</dbReference>
<comment type="similarity">
    <text evidence="2">Belongs to the MS4A family.</text>
</comment>
<proteinExistence type="inferred from homology"/>
<accession>A0A5A9PRV6</accession>
<dbReference type="PANTHER" id="PTHR23320:SF125">
    <property type="entry name" value="TRANSMEMBRANE PROTEIN 176L.1-RELATED"/>
    <property type="match status" value="1"/>
</dbReference>
<feature type="transmembrane region" description="Helical" evidence="6">
    <location>
        <begin position="54"/>
        <end position="78"/>
    </location>
</feature>
<organism evidence="7 8">
    <name type="scientific">Triplophysa tibetana</name>
    <dbReference type="NCBI Taxonomy" id="1572043"/>
    <lineage>
        <taxon>Eukaryota</taxon>
        <taxon>Metazoa</taxon>
        <taxon>Chordata</taxon>
        <taxon>Craniata</taxon>
        <taxon>Vertebrata</taxon>
        <taxon>Euteleostomi</taxon>
        <taxon>Actinopterygii</taxon>
        <taxon>Neopterygii</taxon>
        <taxon>Teleostei</taxon>
        <taxon>Ostariophysi</taxon>
        <taxon>Cypriniformes</taxon>
        <taxon>Nemacheilidae</taxon>
        <taxon>Triplophysa</taxon>
    </lineage>
</organism>
<dbReference type="InterPro" id="IPR007237">
    <property type="entry name" value="CD20-like"/>
</dbReference>
<evidence type="ECO:0000256" key="2">
    <source>
        <dbReference type="ARBA" id="ARBA00009565"/>
    </source>
</evidence>
<feature type="transmembrane region" description="Helical" evidence="6">
    <location>
        <begin position="113"/>
        <end position="139"/>
    </location>
</feature>
<dbReference type="PANTHER" id="PTHR23320">
    <property type="entry name" value="MEMBRANE-SPANNING 4-DOMAINS SUBFAMILY A MS4A -RELATED"/>
    <property type="match status" value="1"/>
</dbReference>
<feature type="transmembrane region" description="Helical" evidence="6">
    <location>
        <begin position="90"/>
        <end position="106"/>
    </location>
</feature>
<comment type="caution">
    <text evidence="7">The sequence shown here is derived from an EMBL/GenBank/DDBJ whole genome shotgun (WGS) entry which is preliminary data.</text>
</comment>
<dbReference type="EMBL" id="SOYY01000003">
    <property type="protein sequence ID" value="KAA0723771.1"/>
    <property type="molecule type" value="Genomic_DNA"/>
</dbReference>
<protein>
    <submittedName>
        <fullName evidence="7">Uncharacterized protein</fullName>
    </submittedName>
</protein>
<sequence length="231" mass="25546">MSLSVSQDEGVIVITITSNPKSKWPILCQILGGPCVSPICLLPKKVNKEMMSIATSLGIVQVIVGILNIVAGILFMNWGINDHIMKWNTPFWLGGVFLISGIMTILESCIASYVVIVLAAILNEAIGLMALIGVSLYSWDLVETRSYSADDYSQALTPEQRMDTESLMDIKNWITMSSRGTLDIVMIVFTILQFCANITFVVKTVRAYVVRDDDPELHKLLPEEITGKQEC</sequence>
<dbReference type="GO" id="GO:0016020">
    <property type="term" value="C:membrane"/>
    <property type="evidence" value="ECO:0007669"/>
    <property type="project" value="UniProtKB-SubCell"/>
</dbReference>
<evidence type="ECO:0000313" key="7">
    <source>
        <dbReference type="EMBL" id="KAA0723771.1"/>
    </source>
</evidence>
<dbReference type="InterPro" id="IPR030417">
    <property type="entry name" value="MS4A"/>
</dbReference>
<evidence type="ECO:0000313" key="8">
    <source>
        <dbReference type="Proteomes" id="UP000324632"/>
    </source>
</evidence>
<evidence type="ECO:0000256" key="1">
    <source>
        <dbReference type="ARBA" id="ARBA00004141"/>
    </source>
</evidence>
<keyword evidence="4 6" id="KW-1133">Transmembrane helix</keyword>
<name>A0A5A9PRV6_9TELE</name>
<gene>
    <name evidence="7" type="ORF">E1301_Tti003114</name>
</gene>
<comment type="subcellular location">
    <subcellularLocation>
        <location evidence="1">Membrane</location>
        <topology evidence="1">Multi-pass membrane protein</topology>
    </subcellularLocation>
</comment>
<keyword evidence="3 6" id="KW-0812">Transmembrane</keyword>
<keyword evidence="8" id="KW-1185">Reference proteome</keyword>
<feature type="transmembrane region" description="Helical" evidence="6">
    <location>
        <begin position="184"/>
        <end position="202"/>
    </location>
</feature>